<sequence length="277" mass="31615">IPEILPHSKFFTIQVGEQTFNISGASLSSDAPSYFTNFFEANITNPPILAIDRSPRIFNIIADHLRGYNIAAANAEEFFQLYADALYYRLRNLIMLLKERETYVKIGDSQFKISRDLFNGPGDAPNFFHLAFTFYFAHPVKDARLADDEKPTALLRPPVLKAPQVTNRSAALFSDLVTLARNEPLKIHSDTHRIALQKECRYYRFRGLEQKLVKHKITVDPTTGLEEITLGLLDVHPDSINIGADCTLHYKRPYIDAYARRLIIYVDKQHALKYAPS</sequence>
<evidence type="ECO:0000313" key="3">
    <source>
        <dbReference type="Proteomes" id="UP000095023"/>
    </source>
</evidence>
<organism evidence="2 3">
    <name type="scientific">Tortispora caseinolytica NRRL Y-17796</name>
    <dbReference type="NCBI Taxonomy" id="767744"/>
    <lineage>
        <taxon>Eukaryota</taxon>
        <taxon>Fungi</taxon>
        <taxon>Dikarya</taxon>
        <taxon>Ascomycota</taxon>
        <taxon>Saccharomycotina</taxon>
        <taxon>Trigonopsidomycetes</taxon>
        <taxon>Trigonopsidales</taxon>
        <taxon>Trigonopsidaceae</taxon>
        <taxon>Tortispora</taxon>
    </lineage>
</organism>
<evidence type="ECO:0000313" key="2">
    <source>
        <dbReference type="EMBL" id="ODV89438.1"/>
    </source>
</evidence>
<dbReference type="Pfam" id="PF02214">
    <property type="entry name" value="BTB_2"/>
    <property type="match status" value="1"/>
</dbReference>
<dbReference type="EMBL" id="KV453843">
    <property type="protein sequence ID" value="ODV89438.1"/>
    <property type="molecule type" value="Genomic_DNA"/>
</dbReference>
<reference evidence="3" key="1">
    <citation type="submission" date="2016-02" db="EMBL/GenBank/DDBJ databases">
        <title>Comparative genomics of biotechnologically important yeasts.</title>
        <authorList>
            <consortium name="DOE Joint Genome Institute"/>
            <person name="Riley R."/>
            <person name="Haridas S."/>
            <person name="Wolfe K.H."/>
            <person name="Lopes M.R."/>
            <person name="Hittinger C.T."/>
            <person name="Goker M."/>
            <person name="Salamov A."/>
            <person name="Wisecaver J."/>
            <person name="Long T.M."/>
            <person name="Aerts A.L."/>
            <person name="Barry K."/>
            <person name="Choi C."/>
            <person name="Clum A."/>
            <person name="Coughlan A.Y."/>
            <person name="Deshpande S."/>
            <person name="Douglass A.P."/>
            <person name="Hanson S.J."/>
            <person name="Klenk H.-P."/>
            <person name="Labutti K."/>
            <person name="Lapidus A."/>
            <person name="Lindquist E."/>
            <person name="Lipzen A."/>
            <person name="Meier-Kolthoff J.P."/>
            <person name="Ohm R.A."/>
            <person name="Otillar R.P."/>
            <person name="Pangilinan J."/>
            <person name="Peng Y."/>
            <person name="Rokas A."/>
            <person name="Rosa C.A."/>
            <person name="Scheuner C."/>
            <person name="Sibirny A.A."/>
            <person name="Slot J.C."/>
            <person name="Stielow J.B."/>
            <person name="Sun H."/>
            <person name="Kurtzman C.P."/>
            <person name="Blackwell M."/>
            <person name="Jeffries T.W."/>
            <person name="Grigoriev I.V."/>
        </authorList>
    </citation>
    <scope>NUCLEOTIDE SEQUENCE [LARGE SCALE GENOMIC DNA]</scope>
    <source>
        <strain evidence="3">NRRL Y-17796</strain>
    </source>
</reference>
<dbReference type="InterPro" id="IPR011333">
    <property type="entry name" value="SKP1/BTB/POZ_sf"/>
</dbReference>
<gene>
    <name evidence="2" type="ORF">CANCADRAFT_11606</name>
</gene>
<dbReference type="Proteomes" id="UP000095023">
    <property type="component" value="Unassembled WGS sequence"/>
</dbReference>
<evidence type="ECO:0000259" key="1">
    <source>
        <dbReference type="Pfam" id="PF02214"/>
    </source>
</evidence>
<feature type="non-terminal residue" evidence="2">
    <location>
        <position position="1"/>
    </location>
</feature>
<feature type="non-terminal residue" evidence="2">
    <location>
        <position position="277"/>
    </location>
</feature>
<feature type="domain" description="Potassium channel tetramerisation-type BTB" evidence="1">
    <location>
        <begin position="13"/>
        <end position="95"/>
    </location>
</feature>
<name>A0A1E4TCR9_9ASCO</name>
<dbReference type="GO" id="GO:0051260">
    <property type="term" value="P:protein homooligomerization"/>
    <property type="evidence" value="ECO:0007669"/>
    <property type="project" value="InterPro"/>
</dbReference>
<dbReference type="Gene3D" id="3.30.710.10">
    <property type="entry name" value="Potassium Channel Kv1.1, Chain A"/>
    <property type="match status" value="1"/>
</dbReference>
<dbReference type="OrthoDB" id="2414723at2759"/>
<dbReference type="SUPFAM" id="SSF54695">
    <property type="entry name" value="POZ domain"/>
    <property type="match status" value="1"/>
</dbReference>
<dbReference type="PANTHER" id="PTHR31758">
    <property type="entry name" value="BTB/POZ DOMAIN-CONTAINING PROTEIN YLR108C"/>
    <property type="match status" value="1"/>
</dbReference>
<keyword evidence="3" id="KW-1185">Reference proteome</keyword>
<dbReference type="AlphaFoldDB" id="A0A1E4TCR9"/>
<dbReference type="InterPro" id="IPR003131">
    <property type="entry name" value="T1-type_BTB"/>
</dbReference>
<dbReference type="PANTHER" id="PTHR31758:SF2">
    <property type="entry name" value="BTB_POZ DOMAIN-CONTAINING PROTEIN YLR108C"/>
    <property type="match status" value="1"/>
</dbReference>
<accession>A0A1E4TCR9</accession>
<protein>
    <recommendedName>
        <fullName evidence="1">Potassium channel tetramerisation-type BTB domain-containing protein</fullName>
    </recommendedName>
</protein>
<proteinExistence type="predicted"/>